<dbReference type="AlphaFoldDB" id="A0A255E192"/>
<organism evidence="1 2">
    <name type="scientific">Parenemella sanctibonifatiensis</name>
    <dbReference type="NCBI Taxonomy" id="2016505"/>
    <lineage>
        <taxon>Bacteria</taxon>
        <taxon>Bacillati</taxon>
        <taxon>Actinomycetota</taxon>
        <taxon>Actinomycetes</taxon>
        <taxon>Propionibacteriales</taxon>
        <taxon>Propionibacteriaceae</taxon>
        <taxon>Parenemella</taxon>
    </lineage>
</organism>
<protein>
    <submittedName>
        <fullName evidence="1">Uncharacterized protein</fullName>
    </submittedName>
</protein>
<sequence length="263" mass="28745">MRIPIVGPVPFPINQPFIKTARSVIRKVQQQRWPINSTMRHTLVLTWACDPEPLAAQLPKGLELDPYLAADGSKYGLMVANIADVSALSVPGIPQLKALQQVELSYRIAVRHGDEPGHFVWRTLSSNRAAVMGARLALGQQQEHAEVSVTANGDQLRVRAVSESGDADLDLVAHLDRHQLPDDTVFTNVSDARRRGAPSRRLFSVDAGELVDLEAESASWTPSPVEVDLSTATLPAAHDGKLSAAVHLANTKIVWNPNRLFNR</sequence>
<dbReference type="SUPFAM" id="SSF160104">
    <property type="entry name" value="Acetoacetate decarboxylase-like"/>
    <property type="match status" value="1"/>
</dbReference>
<reference evidence="1 2" key="1">
    <citation type="submission" date="2017-07" db="EMBL/GenBank/DDBJ databases">
        <title>Draft whole genome sequences of clinical Proprionibacteriaceae strains.</title>
        <authorList>
            <person name="Bernier A.-M."/>
            <person name="Bernard K."/>
            <person name="Domingo M.-C."/>
        </authorList>
    </citation>
    <scope>NUCLEOTIDE SEQUENCE [LARGE SCALE GENOMIC DNA]</scope>
    <source>
        <strain evidence="1 2">NML 160184</strain>
    </source>
</reference>
<name>A0A255E192_9ACTN</name>
<dbReference type="RefSeq" id="WP_094451371.1">
    <property type="nucleotide sequence ID" value="NZ_NMVI01000025.1"/>
</dbReference>
<dbReference type="EMBL" id="NMVI01000025">
    <property type="protein sequence ID" value="OYN85266.1"/>
    <property type="molecule type" value="Genomic_DNA"/>
</dbReference>
<dbReference type="Gene3D" id="2.40.400.10">
    <property type="entry name" value="Acetoacetate decarboxylase-like"/>
    <property type="match status" value="1"/>
</dbReference>
<dbReference type="InterPro" id="IPR023375">
    <property type="entry name" value="ADC_dom_sf"/>
</dbReference>
<evidence type="ECO:0000313" key="2">
    <source>
        <dbReference type="Proteomes" id="UP000216533"/>
    </source>
</evidence>
<dbReference type="Proteomes" id="UP000216533">
    <property type="component" value="Unassembled WGS sequence"/>
</dbReference>
<proteinExistence type="predicted"/>
<comment type="caution">
    <text evidence="1">The sequence shown here is derived from an EMBL/GenBank/DDBJ whole genome shotgun (WGS) entry which is preliminary data.</text>
</comment>
<gene>
    <name evidence="1" type="ORF">CGZ92_10710</name>
</gene>
<dbReference type="Pfam" id="PF09844">
    <property type="entry name" value="DUF2071"/>
    <property type="match status" value="1"/>
</dbReference>
<dbReference type="InterPro" id="IPR018644">
    <property type="entry name" value="DUF2071"/>
</dbReference>
<evidence type="ECO:0000313" key="1">
    <source>
        <dbReference type="EMBL" id="OYN85266.1"/>
    </source>
</evidence>
<accession>A0A255E192</accession>